<dbReference type="GO" id="GO:0007160">
    <property type="term" value="P:cell-matrix adhesion"/>
    <property type="evidence" value="ECO:0007669"/>
    <property type="project" value="InterPro"/>
</dbReference>
<dbReference type="OrthoDB" id="6236007at2759"/>
<evidence type="ECO:0000259" key="2">
    <source>
        <dbReference type="PROSITE" id="PS51220"/>
    </source>
</evidence>
<dbReference type="RefSeq" id="XP_013925555.1">
    <property type="nucleotide sequence ID" value="XM_014070080.1"/>
</dbReference>
<accession>A0A6I9YPD1</accession>
<dbReference type="PANTHER" id="PTHR13802:SF59">
    <property type="entry name" value="SUSHI DOMAIN-CONTAINING PROTEIN 2"/>
    <property type="match status" value="1"/>
</dbReference>
<dbReference type="GeneID" id="106551914"/>
<evidence type="ECO:0000313" key="4">
    <source>
        <dbReference type="RefSeq" id="XP_013925555.1"/>
    </source>
</evidence>
<feature type="signal peptide" evidence="1">
    <location>
        <begin position="1"/>
        <end position="20"/>
    </location>
</feature>
<dbReference type="Proteomes" id="UP000504617">
    <property type="component" value="Unplaced"/>
</dbReference>
<keyword evidence="1" id="KW-0732">Signal</keyword>
<reference evidence="4" key="1">
    <citation type="submission" date="2025-08" db="UniProtKB">
        <authorList>
            <consortium name="RefSeq"/>
        </authorList>
    </citation>
    <scope>IDENTIFICATION</scope>
</reference>
<proteinExistence type="predicted"/>
<dbReference type="InterPro" id="IPR051495">
    <property type="entry name" value="Epithelial_Barrier/Signaling"/>
</dbReference>
<name>A0A6I9YPD1_9SAUR</name>
<dbReference type="PANTHER" id="PTHR13802">
    <property type="entry name" value="MUCIN 4-RELATED"/>
    <property type="match status" value="1"/>
</dbReference>
<dbReference type="KEGG" id="tsr:106551914"/>
<dbReference type="Pfam" id="PF06119">
    <property type="entry name" value="NIDO"/>
    <property type="match status" value="1"/>
</dbReference>
<feature type="domain" description="NIDO" evidence="2">
    <location>
        <begin position="100"/>
        <end position="252"/>
    </location>
</feature>
<organism evidence="3 4">
    <name type="scientific">Thamnophis sirtalis</name>
    <dbReference type="NCBI Taxonomy" id="35019"/>
    <lineage>
        <taxon>Eukaryota</taxon>
        <taxon>Metazoa</taxon>
        <taxon>Chordata</taxon>
        <taxon>Craniata</taxon>
        <taxon>Vertebrata</taxon>
        <taxon>Euteleostomi</taxon>
        <taxon>Lepidosauria</taxon>
        <taxon>Squamata</taxon>
        <taxon>Bifurcata</taxon>
        <taxon>Unidentata</taxon>
        <taxon>Episquamata</taxon>
        <taxon>Toxicofera</taxon>
        <taxon>Serpentes</taxon>
        <taxon>Colubroidea</taxon>
        <taxon>Colubridae</taxon>
        <taxon>Natricinae</taxon>
        <taxon>Thamnophis</taxon>
    </lineage>
</organism>
<keyword evidence="3" id="KW-1185">Reference proteome</keyword>
<dbReference type="InterPro" id="IPR003886">
    <property type="entry name" value="NIDO_dom"/>
</dbReference>
<evidence type="ECO:0000313" key="3">
    <source>
        <dbReference type="Proteomes" id="UP000504617"/>
    </source>
</evidence>
<protein>
    <submittedName>
        <fullName evidence="4">Alpha-tectorin-like</fullName>
    </submittedName>
</protein>
<gene>
    <name evidence="4" type="primary">LOC106551914</name>
</gene>
<feature type="chain" id="PRO_5026960635" evidence="1">
    <location>
        <begin position="21"/>
        <end position="266"/>
    </location>
</feature>
<dbReference type="PROSITE" id="PS51220">
    <property type="entry name" value="NIDO"/>
    <property type="match status" value="1"/>
</dbReference>
<sequence length="266" mass="29316">MERLYIFLLLAAGSALPCLATNPKTSLLYPYGETQGDSENPVADDGNSPEISIQKPFSFYGKKYNSLFVNNNGVISFGKYISAYTPNAFPLKDGIPFVAPFWSDVNNKVSGNIFWRQSEDPVLLSRFAVDLSRYHPEISFIPTWMFVATWYKVGYFGSASKKVNTFQAILATDEEISFIMLNYADIQWTTGTGNGGDIHTGLGGLPAQAGFDSGDQKNYYNIPGSRTPGILNIKETTNVGEQGRWVFQVDTTVTGVPTAKSDCLFK</sequence>
<evidence type="ECO:0000256" key="1">
    <source>
        <dbReference type="SAM" id="SignalP"/>
    </source>
</evidence>
<dbReference type="AlphaFoldDB" id="A0A6I9YPD1"/>
<dbReference type="SMART" id="SM00539">
    <property type="entry name" value="NIDO"/>
    <property type="match status" value="1"/>
</dbReference>